<evidence type="ECO:0000313" key="1">
    <source>
        <dbReference type="EMBL" id="MBM3273505.1"/>
    </source>
</evidence>
<proteinExistence type="predicted"/>
<reference evidence="1 2" key="1">
    <citation type="submission" date="2019-03" db="EMBL/GenBank/DDBJ databases">
        <title>Lake Tanganyika Metagenome-Assembled Genomes (MAGs).</title>
        <authorList>
            <person name="Tran P."/>
        </authorList>
    </citation>
    <scope>NUCLEOTIDE SEQUENCE [LARGE SCALE GENOMIC DNA]</scope>
    <source>
        <strain evidence="1">K_DeepCast_65m_m2_236</strain>
    </source>
</reference>
<comment type="caution">
    <text evidence="1">The sequence shown here is derived from an EMBL/GenBank/DDBJ whole genome shotgun (WGS) entry which is preliminary data.</text>
</comment>
<dbReference type="Proteomes" id="UP000703893">
    <property type="component" value="Unassembled WGS sequence"/>
</dbReference>
<dbReference type="EMBL" id="VGJX01000001">
    <property type="protein sequence ID" value="MBM3273505.1"/>
    <property type="molecule type" value="Genomic_DNA"/>
</dbReference>
<dbReference type="AlphaFoldDB" id="A0A937X381"/>
<protein>
    <recommendedName>
        <fullName evidence="3">SseB protein N-terminal domain-containing protein</fullName>
    </recommendedName>
</protein>
<organism evidence="1 2">
    <name type="scientific">Candidatus Tanganyikabacteria bacterium</name>
    <dbReference type="NCBI Taxonomy" id="2961651"/>
    <lineage>
        <taxon>Bacteria</taxon>
        <taxon>Bacillati</taxon>
        <taxon>Candidatus Sericytochromatia</taxon>
        <taxon>Candidatus Tanganyikabacteria</taxon>
    </lineage>
</organism>
<sequence>MLLDPKRPAFLVLEQSGNWATYDATESGAKALLVFSNPGSATTFFQAQGTGKASVIEILVRGVPQVVSLCQRSGVAEFVTDLLPDAGIVKGEPIADLKRFTRK</sequence>
<evidence type="ECO:0008006" key="3">
    <source>
        <dbReference type="Google" id="ProtNLM"/>
    </source>
</evidence>
<evidence type="ECO:0000313" key="2">
    <source>
        <dbReference type="Proteomes" id="UP000703893"/>
    </source>
</evidence>
<gene>
    <name evidence="1" type="ORF">FJZ00_00015</name>
</gene>
<name>A0A937X381_9BACT</name>
<accession>A0A937X381</accession>